<keyword evidence="4" id="KW-0677">Repeat</keyword>
<name>A0ABQ7JGF6_9APIC</name>
<dbReference type="PRINTS" id="PR00723">
    <property type="entry name" value="SUBTILISIN"/>
</dbReference>
<dbReference type="InterPro" id="IPR000209">
    <property type="entry name" value="Peptidase_S8/S53_dom"/>
</dbReference>
<sequence>MILSKSFIMVFFSMYLSTLPLLTKAQRIASDSTTSKNSTRSVFPISITNKLKTYRGSQSSIFHLLTPFASNSKTNAKTDGTTFPFFGPQSTEKRLTPIPFENSNNSFVLWDPVFASFFNRFIDSDTFYDENEVVSHLSKPFLGKDSFISGLFETTPSWVPSNTQRNVIISYKNFKPFLGVEGLLQRTTFLKSIWDTIKTGIPIRSIYLQNLGMELMEVPDIFRVSEFVQILLSHNKIVGNVFQDTEIGFPDVPRKLNYVNGQVEKTFQKISFHGSQQENVSSTSKAQKNGKNRRLVSKKIPNDTDFNNQWAFIDTGVSKWGVEMQQAWDVWTAEELQEKFIIALIDSGVDYNHPDLRENIWKNEAEICNNGIDDDNNGLIDDCLGWDFVNNNNNPLDDNGHGTASAGILAAESNNGLGVAGMCWGCQLMVLKALNHEIKGTVSGFVRAIDYALGKGAKLSSNSYGGRGSEFSALHEAVLRAKQQGMIFVTAAGNYQENNDNDKNPVYPASYDLDNIISVAAITRQGRLADFSSYGRNSVDVAAPGERIFSTFTGGGYRFVDGTSFAVPFVTGTAALIWSSNPTLAYREVISQIIQYQRVSPYLKDLTRTSGVLNVWAALTKNGTSTGAVGHTPTCEEKNPCDTNAVCTDGSSGSQCHCKPGFNGNGGQCQDIDECNYHPCGKVSTCHNKVGSFECRCIAGFKRVNDFCEDINECSSAAACPLEARCANFAGTHDCFCPSGHFWNAKEGKDGRCAPLCKLICDSAQNGVCFQNGNCGINSICKSQRTFWFYTSSCECLPGYTRDTTTQTCVRDGLLRMQTQEYIEAVPNLKSDYQKQKSIECHTTRHFNIW</sequence>
<dbReference type="InterPro" id="IPR000742">
    <property type="entry name" value="EGF"/>
</dbReference>
<dbReference type="InterPro" id="IPR023828">
    <property type="entry name" value="Peptidase_S8_Ser-AS"/>
</dbReference>
<dbReference type="CDD" id="cd00054">
    <property type="entry name" value="EGF_CA"/>
    <property type="match status" value="2"/>
</dbReference>
<dbReference type="PROSITE" id="PS00136">
    <property type="entry name" value="SUBTILASE_ASP"/>
    <property type="match status" value="1"/>
</dbReference>
<evidence type="ECO:0000313" key="17">
    <source>
        <dbReference type="Proteomes" id="UP000823046"/>
    </source>
</evidence>
<keyword evidence="8" id="KW-1015">Disulfide bond</keyword>
<evidence type="ECO:0000256" key="13">
    <source>
        <dbReference type="RuleBase" id="RU003355"/>
    </source>
</evidence>
<feature type="domain" description="EGF-like" evidence="15">
    <location>
        <begin position="671"/>
        <end position="709"/>
    </location>
</feature>
<comment type="catalytic activity">
    <reaction evidence="9">
        <text>Hydrolysis of proteins with broad specificity for peptide bonds, and a preference for a large uncharged residue in P1. Hydrolyzes peptide amides.</text>
        <dbReference type="EC" id="3.4.21.62"/>
    </reaction>
</comment>
<evidence type="ECO:0000256" key="12">
    <source>
        <dbReference type="PROSITE-ProRule" id="PRU01240"/>
    </source>
</evidence>
<keyword evidence="3 12" id="KW-0645">Protease</keyword>
<evidence type="ECO:0000256" key="3">
    <source>
        <dbReference type="ARBA" id="ARBA00022670"/>
    </source>
</evidence>
<dbReference type="InterPro" id="IPR036852">
    <property type="entry name" value="Peptidase_S8/S53_dom_sf"/>
</dbReference>
<dbReference type="Pfam" id="PF07645">
    <property type="entry name" value="EGF_CA"/>
    <property type="match status" value="2"/>
</dbReference>
<dbReference type="PROSITE" id="PS00010">
    <property type="entry name" value="ASX_HYDROXYL"/>
    <property type="match status" value="1"/>
</dbReference>
<evidence type="ECO:0000256" key="8">
    <source>
        <dbReference type="ARBA" id="ARBA00023157"/>
    </source>
</evidence>
<accession>A0ABQ7JGF6</accession>
<evidence type="ECO:0000256" key="5">
    <source>
        <dbReference type="ARBA" id="ARBA00022801"/>
    </source>
</evidence>
<evidence type="ECO:0000256" key="4">
    <source>
        <dbReference type="ARBA" id="ARBA00022737"/>
    </source>
</evidence>
<evidence type="ECO:0000256" key="14">
    <source>
        <dbReference type="SAM" id="SignalP"/>
    </source>
</evidence>
<dbReference type="PROSITE" id="PS50026">
    <property type="entry name" value="EGF_3"/>
    <property type="match status" value="2"/>
</dbReference>
<evidence type="ECO:0000256" key="9">
    <source>
        <dbReference type="ARBA" id="ARBA00023529"/>
    </source>
</evidence>
<feature type="active site" description="Charge relay system" evidence="12">
    <location>
        <position position="346"/>
    </location>
</feature>
<protein>
    <recommendedName>
        <fullName evidence="10">subtilisin</fullName>
        <ecNumber evidence="10">3.4.21.62</ecNumber>
    </recommendedName>
</protein>
<dbReference type="CDD" id="cd00053">
    <property type="entry name" value="EGF"/>
    <property type="match status" value="1"/>
</dbReference>
<dbReference type="PROSITE" id="PS51892">
    <property type="entry name" value="SUBTILASE"/>
    <property type="match status" value="1"/>
</dbReference>
<dbReference type="PROSITE" id="PS01186">
    <property type="entry name" value="EGF_2"/>
    <property type="match status" value="2"/>
</dbReference>
<dbReference type="InterPro" id="IPR000152">
    <property type="entry name" value="EGF-type_Asp/Asn_hydroxyl_site"/>
</dbReference>
<dbReference type="SUPFAM" id="SSF52743">
    <property type="entry name" value="Subtilisin-like"/>
    <property type="match status" value="1"/>
</dbReference>
<organism evidence="16 17">
    <name type="scientific">Cardiosporidium cionae</name>
    <dbReference type="NCBI Taxonomy" id="476202"/>
    <lineage>
        <taxon>Eukaryota</taxon>
        <taxon>Sar</taxon>
        <taxon>Alveolata</taxon>
        <taxon>Apicomplexa</taxon>
        <taxon>Aconoidasida</taxon>
        <taxon>Nephromycida</taxon>
        <taxon>Cardiosporidium</taxon>
    </lineage>
</organism>
<dbReference type="PANTHER" id="PTHR43399:SF4">
    <property type="entry name" value="CELL WALL-ASSOCIATED PROTEASE"/>
    <property type="match status" value="1"/>
</dbReference>
<evidence type="ECO:0000256" key="1">
    <source>
        <dbReference type="ARBA" id="ARBA00011073"/>
    </source>
</evidence>
<dbReference type="InterPro" id="IPR051048">
    <property type="entry name" value="Peptidase_S8/S53_subtilisin"/>
</dbReference>
<feature type="signal peptide" evidence="14">
    <location>
        <begin position="1"/>
        <end position="25"/>
    </location>
</feature>
<keyword evidence="5 12" id="KW-0378">Hydrolase</keyword>
<dbReference type="EC" id="3.4.21.62" evidence="10"/>
<dbReference type="Proteomes" id="UP000823046">
    <property type="component" value="Unassembled WGS sequence"/>
</dbReference>
<keyword evidence="7" id="KW-0865">Zymogen</keyword>
<dbReference type="SMART" id="SM00179">
    <property type="entry name" value="EGF_CA"/>
    <property type="match status" value="2"/>
</dbReference>
<feature type="domain" description="EGF-like" evidence="15">
    <location>
        <begin position="631"/>
        <end position="670"/>
    </location>
</feature>
<evidence type="ECO:0000259" key="15">
    <source>
        <dbReference type="PROSITE" id="PS50026"/>
    </source>
</evidence>
<dbReference type="Gene3D" id="2.10.25.10">
    <property type="entry name" value="Laminin"/>
    <property type="match status" value="3"/>
</dbReference>
<dbReference type="SUPFAM" id="SSF57184">
    <property type="entry name" value="Growth factor receptor domain"/>
    <property type="match status" value="1"/>
</dbReference>
<dbReference type="Pfam" id="PF00082">
    <property type="entry name" value="Peptidase_S8"/>
    <property type="match status" value="1"/>
</dbReference>
<gene>
    <name evidence="16" type="primary">SUB7</name>
    <name evidence="16" type="ORF">IE077_001294</name>
</gene>
<dbReference type="PROSITE" id="PS00138">
    <property type="entry name" value="SUBTILASE_SER"/>
    <property type="match status" value="1"/>
</dbReference>
<keyword evidence="14" id="KW-0732">Signal</keyword>
<reference evidence="16 17" key="1">
    <citation type="journal article" date="2020" name="bioRxiv">
        <title>Metabolic contributions of an alphaproteobacterial endosymbiont in the apicomplexan Cardiosporidium cionae.</title>
        <authorList>
            <person name="Hunter E.S."/>
            <person name="Paight C.J."/>
            <person name="Lane C.E."/>
        </authorList>
    </citation>
    <scope>NUCLEOTIDE SEQUENCE [LARGE SCALE GENOMIC DNA]</scope>
    <source>
        <strain evidence="16">ESH_2018</strain>
    </source>
</reference>
<comment type="similarity">
    <text evidence="1 12 13">Belongs to the peptidase S8 family.</text>
</comment>
<dbReference type="InterPro" id="IPR049883">
    <property type="entry name" value="NOTCH1_EGF-like"/>
</dbReference>
<keyword evidence="2 11" id="KW-0245">EGF-like domain</keyword>
<feature type="active site" description="Charge relay system" evidence="12">
    <location>
        <position position="401"/>
    </location>
</feature>
<keyword evidence="17" id="KW-1185">Reference proteome</keyword>
<evidence type="ECO:0000256" key="2">
    <source>
        <dbReference type="ARBA" id="ARBA00022536"/>
    </source>
</evidence>
<dbReference type="InterPro" id="IPR001881">
    <property type="entry name" value="EGF-like_Ca-bd_dom"/>
</dbReference>
<proteinExistence type="inferred from homology"/>
<dbReference type="InterPro" id="IPR034204">
    <property type="entry name" value="PfSUB1-like_cat_dom"/>
</dbReference>
<evidence type="ECO:0000256" key="7">
    <source>
        <dbReference type="ARBA" id="ARBA00023145"/>
    </source>
</evidence>
<keyword evidence="6 12" id="KW-0720">Serine protease</keyword>
<comment type="caution">
    <text evidence="11">Lacks conserved residue(s) required for the propagation of feature annotation.</text>
</comment>
<dbReference type="CDD" id="cd07473">
    <property type="entry name" value="Peptidases_S8_Subtilisin_like"/>
    <property type="match status" value="1"/>
</dbReference>
<dbReference type="InterPro" id="IPR023827">
    <property type="entry name" value="Peptidase_S8_Asp-AS"/>
</dbReference>
<dbReference type="Gene3D" id="3.40.50.200">
    <property type="entry name" value="Peptidase S8/S53 domain"/>
    <property type="match status" value="1"/>
</dbReference>
<evidence type="ECO:0000256" key="11">
    <source>
        <dbReference type="PROSITE-ProRule" id="PRU00076"/>
    </source>
</evidence>
<dbReference type="InterPro" id="IPR009030">
    <property type="entry name" value="Growth_fac_rcpt_cys_sf"/>
</dbReference>
<feature type="non-terminal residue" evidence="16">
    <location>
        <position position="850"/>
    </location>
</feature>
<evidence type="ECO:0000313" key="16">
    <source>
        <dbReference type="EMBL" id="KAF8823024.1"/>
    </source>
</evidence>
<feature type="chain" id="PRO_5046890136" description="subtilisin" evidence="14">
    <location>
        <begin position="26"/>
        <end position="850"/>
    </location>
</feature>
<dbReference type="InterPro" id="IPR015500">
    <property type="entry name" value="Peptidase_S8_subtilisin-rel"/>
</dbReference>
<dbReference type="EMBL" id="JADAQX010000006">
    <property type="protein sequence ID" value="KAF8823024.1"/>
    <property type="molecule type" value="Genomic_DNA"/>
</dbReference>
<evidence type="ECO:0000256" key="6">
    <source>
        <dbReference type="ARBA" id="ARBA00022825"/>
    </source>
</evidence>
<dbReference type="PANTHER" id="PTHR43399">
    <property type="entry name" value="SUBTILISIN-RELATED"/>
    <property type="match status" value="1"/>
</dbReference>
<feature type="active site" description="Charge relay system" evidence="12">
    <location>
        <position position="564"/>
    </location>
</feature>
<evidence type="ECO:0000256" key="10">
    <source>
        <dbReference type="ARBA" id="ARBA00023619"/>
    </source>
</evidence>
<comment type="caution">
    <text evidence="16">The sequence shown here is derived from an EMBL/GenBank/DDBJ whole genome shotgun (WGS) entry which is preliminary data.</text>
</comment>
<dbReference type="SMART" id="SM00181">
    <property type="entry name" value="EGF"/>
    <property type="match status" value="4"/>
</dbReference>